<gene>
    <name evidence="1" type="ORF">F2P56_034365</name>
</gene>
<reference evidence="1" key="1">
    <citation type="submission" date="2015-10" db="EMBL/GenBank/DDBJ databases">
        <authorList>
            <person name="Martinez-Garcia P.J."/>
            <person name="Crepeau M.W."/>
            <person name="Puiu D."/>
            <person name="Gonzalez-Ibeas D."/>
            <person name="Whalen J."/>
            <person name="Stevens K."/>
            <person name="Paul R."/>
            <person name="Butterfield T."/>
            <person name="Britton M."/>
            <person name="Reagan R."/>
            <person name="Chakraborty S."/>
            <person name="Walawage S.L."/>
            <person name="Vasquez-Gross H.A."/>
            <person name="Cardeno C."/>
            <person name="Famula R."/>
            <person name="Pratt K."/>
            <person name="Kuruganti S."/>
            <person name="Aradhya M.K."/>
            <person name="Leslie C.A."/>
            <person name="Dandekar A.M."/>
            <person name="Salzberg S.L."/>
            <person name="Wegrzyn J.L."/>
            <person name="Langley C.H."/>
            <person name="Neale D.B."/>
        </authorList>
    </citation>
    <scope>NUCLEOTIDE SEQUENCE</scope>
    <source>
        <tissue evidence="1">Leaves</tissue>
    </source>
</reference>
<sequence>MGNWMSNPARNQAEMIFPEKKIPDWFSHWKEITSNSHRCEFDIKVAPPYKLDDIIGIAFCAVIEPVATIDLDVDIMREDTCARSCYWRAHIISMQNLMKLIQIMYG</sequence>
<protein>
    <submittedName>
        <fullName evidence="1">Uncharacterized protein</fullName>
    </submittedName>
</protein>
<accession>A0A833U733</accession>
<proteinExistence type="predicted"/>
<comment type="caution">
    <text evidence="1">The sequence shown here is derived from an EMBL/GenBank/DDBJ whole genome shotgun (WGS) entry which is preliminary data.</text>
</comment>
<evidence type="ECO:0000313" key="2">
    <source>
        <dbReference type="Proteomes" id="UP000619265"/>
    </source>
</evidence>
<dbReference type="Proteomes" id="UP000619265">
    <property type="component" value="Unassembled WGS sequence"/>
</dbReference>
<dbReference type="Gramene" id="Jr15_08630_p1">
    <property type="protein sequence ID" value="cds.Jr15_08630_p1"/>
    <property type="gene ID" value="Jr15_08630"/>
</dbReference>
<dbReference type="EMBL" id="LIHL02000015">
    <property type="protein sequence ID" value="KAF5445305.1"/>
    <property type="molecule type" value="Genomic_DNA"/>
</dbReference>
<evidence type="ECO:0000313" key="1">
    <source>
        <dbReference type="EMBL" id="KAF5445305.1"/>
    </source>
</evidence>
<organism evidence="1 2">
    <name type="scientific">Juglans regia</name>
    <name type="common">English walnut</name>
    <dbReference type="NCBI Taxonomy" id="51240"/>
    <lineage>
        <taxon>Eukaryota</taxon>
        <taxon>Viridiplantae</taxon>
        <taxon>Streptophyta</taxon>
        <taxon>Embryophyta</taxon>
        <taxon>Tracheophyta</taxon>
        <taxon>Spermatophyta</taxon>
        <taxon>Magnoliopsida</taxon>
        <taxon>eudicotyledons</taxon>
        <taxon>Gunneridae</taxon>
        <taxon>Pentapetalae</taxon>
        <taxon>rosids</taxon>
        <taxon>fabids</taxon>
        <taxon>Fagales</taxon>
        <taxon>Juglandaceae</taxon>
        <taxon>Juglans</taxon>
    </lineage>
</organism>
<reference evidence="1" key="2">
    <citation type="submission" date="2020-03" db="EMBL/GenBank/DDBJ databases">
        <title>Walnut 2.0.</title>
        <authorList>
            <person name="Marrano A."/>
            <person name="Britton M."/>
            <person name="Zimin A.V."/>
            <person name="Zaini P.A."/>
            <person name="Workman R."/>
            <person name="Puiu D."/>
            <person name="Bianco L."/>
            <person name="Allen B.J."/>
            <person name="Troggio M."/>
            <person name="Leslie C.A."/>
            <person name="Timp W."/>
            <person name="Dendekar A."/>
            <person name="Salzberg S.L."/>
            <person name="Neale D.B."/>
        </authorList>
    </citation>
    <scope>NUCLEOTIDE SEQUENCE</scope>
    <source>
        <tissue evidence="1">Leaves</tissue>
    </source>
</reference>
<dbReference type="AlphaFoldDB" id="A0A833U733"/>
<name>A0A833U733_JUGRE</name>